<sequence>MHEKAENQPRDPQTGQFRSENQGGQQGQQRRQGQSGGQIYAQRSEQTQQPEIGTQQENWQ</sequence>
<dbReference type="RefSeq" id="WP_179908020.1">
    <property type="nucleotide sequence ID" value="NZ_CP058910.1"/>
</dbReference>
<proteinExistence type="predicted"/>
<dbReference type="Proteomes" id="UP000509667">
    <property type="component" value="Chromosome"/>
</dbReference>
<dbReference type="EMBL" id="CP058910">
    <property type="protein sequence ID" value="QLH78098.1"/>
    <property type="molecule type" value="Genomic_DNA"/>
</dbReference>
<protein>
    <submittedName>
        <fullName evidence="2">Uncharacterized protein</fullName>
    </submittedName>
</protein>
<organism evidence="2 3">
    <name type="scientific">Halosimplex rubrum</name>
    <dbReference type="NCBI Taxonomy" id="869889"/>
    <lineage>
        <taxon>Archaea</taxon>
        <taxon>Methanobacteriati</taxon>
        <taxon>Methanobacteriota</taxon>
        <taxon>Stenosarchaea group</taxon>
        <taxon>Halobacteria</taxon>
        <taxon>Halobacteriales</taxon>
        <taxon>Haloarculaceae</taxon>
        <taxon>Halosimplex</taxon>
    </lineage>
</organism>
<reference evidence="2 3" key="1">
    <citation type="submission" date="2020-07" db="EMBL/GenBank/DDBJ databases">
        <title>Halosimplex pelagicum sp. nov. and Halosimplex rubrum sp. nov., isolated from salted brown alga Laminaria, and emended description of the genus Halosimplex.</title>
        <authorList>
            <person name="Cui H."/>
        </authorList>
    </citation>
    <scope>NUCLEOTIDE SEQUENCE [LARGE SCALE GENOMIC DNA]</scope>
    <source>
        <strain evidence="2 3">R27</strain>
    </source>
</reference>
<evidence type="ECO:0000313" key="3">
    <source>
        <dbReference type="Proteomes" id="UP000509667"/>
    </source>
</evidence>
<evidence type="ECO:0000256" key="1">
    <source>
        <dbReference type="SAM" id="MobiDB-lite"/>
    </source>
</evidence>
<feature type="compositionally biased region" description="Polar residues" evidence="1">
    <location>
        <begin position="10"/>
        <end position="21"/>
    </location>
</feature>
<evidence type="ECO:0000313" key="2">
    <source>
        <dbReference type="EMBL" id="QLH78098.1"/>
    </source>
</evidence>
<accession>A0A7D5P5R3</accession>
<dbReference type="KEGG" id="hrr:HZS55_12640"/>
<dbReference type="GeneID" id="56078725"/>
<keyword evidence="3" id="KW-1185">Reference proteome</keyword>
<feature type="region of interest" description="Disordered" evidence="1">
    <location>
        <begin position="1"/>
        <end position="60"/>
    </location>
</feature>
<feature type="compositionally biased region" description="Polar residues" evidence="1">
    <location>
        <begin position="41"/>
        <end position="60"/>
    </location>
</feature>
<gene>
    <name evidence="2" type="ORF">HZS55_12640</name>
</gene>
<name>A0A7D5P5R3_9EURY</name>
<dbReference type="AlphaFoldDB" id="A0A7D5P5R3"/>